<feature type="signal peptide" evidence="3">
    <location>
        <begin position="1"/>
        <end position="26"/>
    </location>
</feature>
<dbReference type="SUPFAM" id="SSF52821">
    <property type="entry name" value="Rhodanese/Cell cycle control phosphatase"/>
    <property type="match status" value="2"/>
</dbReference>
<feature type="domain" description="Rhodanese" evidence="4">
    <location>
        <begin position="206"/>
        <end position="314"/>
    </location>
</feature>
<feature type="domain" description="Rhodanese" evidence="4">
    <location>
        <begin position="52"/>
        <end position="176"/>
    </location>
</feature>
<dbReference type="InterPro" id="IPR045078">
    <property type="entry name" value="TST/MPST-like"/>
</dbReference>
<keyword evidence="1 5" id="KW-0808">Transferase</keyword>
<comment type="caution">
    <text evidence="5">The sequence shown here is derived from an EMBL/GenBank/DDBJ whole genome shotgun (WGS) entry which is preliminary data.</text>
</comment>
<proteinExistence type="predicted"/>
<protein>
    <submittedName>
        <fullName evidence="5">Sulfurtransferase</fullName>
        <ecNumber evidence="5">2.8.1.-</ecNumber>
    </submittedName>
</protein>
<sequence length="316" mass="34211">MPFHRYSCRLLILVAALALVTAQVLAESQPDLALDNTMDTLVTTEWLSQHLDDADLVVLDCTVLMQPDDSCGFRSVCGRANYESGHIPTAGFADLMGALCDVDSPLNHTLPTPKQFCAAMGALGVGDDSRVVLYDGNYSVWAARVWWMLRWVGFDRAAVLDGGLGAWTAEGRLLSTELANHQTKQLTPIPRPALIADREEVLAAINDDAVLLMDTMPEPHFQGEMALYARPGHIPSASNVSAMALLDESGRYRPRDDLAALFATDRDARVITYCGAGIAASSNAFIMSRLGFTNVAVYIASLQEWAADPANPLVVD</sequence>
<gene>
    <name evidence="5" type="ORF">ACFL6M_01225</name>
</gene>
<dbReference type="CDD" id="cd01448">
    <property type="entry name" value="TST_Repeat_1"/>
    <property type="match status" value="1"/>
</dbReference>
<dbReference type="InterPro" id="IPR036873">
    <property type="entry name" value="Rhodanese-like_dom_sf"/>
</dbReference>
<dbReference type="GO" id="GO:0016740">
    <property type="term" value="F:transferase activity"/>
    <property type="evidence" value="ECO:0007669"/>
    <property type="project" value="UniProtKB-KW"/>
</dbReference>
<name>A0ABV6YIN5_UNCEI</name>
<evidence type="ECO:0000256" key="1">
    <source>
        <dbReference type="ARBA" id="ARBA00022679"/>
    </source>
</evidence>
<dbReference type="EC" id="2.8.1.-" evidence="5"/>
<evidence type="ECO:0000313" key="5">
    <source>
        <dbReference type="EMBL" id="MFC1572195.1"/>
    </source>
</evidence>
<keyword evidence="6" id="KW-1185">Reference proteome</keyword>
<keyword evidence="3" id="KW-0732">Signal</keyword>
<dbReference type="InterPro" id="IPR001763">
    <property type="entry name" value="Rhodanese-like_dom"/>
</dbReference>
<accession>A0ABV6YIN5</accession>
<dbReference type="PANTHER" id="PTHR11364">
    <property type="entry name" value="THIOSULFATE SULFERTANSFERASE"/>
    <property type="match status" value="1"/>
</dbReference>
<evidence type="ECO:0000256" key="2">
    <source>
        <dbReference type="ARBA" id="ARBA00022737"/>
    </source>
</evidence>
<dbReference type="Proteomes" id="UP001593833">
    <property type="component" value="Unassembled WGS sequence"/>
</dbReference>
<evidence type="ECO:0000313" key="6">
    <source>
        <dbReference type="Proteomes" id="UP001593833"/>
    </source>
</evidence>
<organism evidence="5 6">
    <name type="scientific">Eiseniibacteriota bacterium</name>
    <dbReference type="NCBI Taxonomy" id="2212470"/>
    <lineage>
        <taxon>Bacteria</taxon>
        <taxon>Candidatus Eiseniibacteriota</taxon>
    </lineage>
</organism>
<dbReference type="EMBL" id="JBHPKH010000006">
    <property type="protein sequence ID" value="MFC1572195.1"/>
    <property type="molecule type" value="Genomic_DNA"/>
</dbReference>
<dbReference type="SMART" id="SM00450">
    <property type="entry name" value="RHOD"/>
    <property type="match status" value="2"/>
</dbReference>
<dbReference type="Pfam" id="PF00581">
    <property type="entry name" value="Rhodanese"/>
    <property type="match status" value="2"/>
</dbReference>
<evidence type="ECO:0000259" key="4">
    <source>
        <dbReference type="PROSITE" id="PS50206"/>
    </source>
</evidence>
<dbReference type="Gene3D" id="3.40.250.10">
    <property type="entry name" value="Rhodanese-like domain"/>
    <property type="match status" value="2"/>
</dbReference>
<reference evidence="5 6" key="1">
    <citation type="submission" date="2024-09" db="EMBL/GenBank/DDBJ databases">
        <authorList>
            <person name="D'Angelo T."/>
        </authorList>
    </citation>
    <scope>NUCLEOTIDE SEQUENCE [LARGE SCALE GENOMIC DNA]</scope>
    <source>
        <strain evidence="5">SAG AM-320-E07</strain>
    </source>
</reference>
<dbReference type="PANTHER" id="PTHR11364:SF27">
    <property type="entry name" value="SULFURTRANSFERASE"/>
    <property type="match status" value="1"/>
</dbReference>
<keyword evidence="2" id="KW-0677">Repeat</keyword>
<feature type="chain" id="PRO_5047066773" evidence="3">
    <location>
        <begin position="27"/>
        <end position="316"/>
    </location>
</feature>
<dbReference type="CDD" id="cd01449">
    <property type="entry name" value="TST_Repeat_2"/>
    <property type="match status" value="1"/>
</dbReference>
<evidence type="ECO:0000256" key="3">
    <source>
        <dbReference type="SAM" id="SignalP"/>
    </source>
</evidence>
<dbReference type="PROSITE" id="PS50206">
    <property type="entry name" value="RHODANESE_3"/>
    <property type="match status" value="2"/>
</dbReference>